<dbReference type="SUPFAM" id="SSF56300">
    <property type="entry name" value="Metallo-dependent phosphatases"/>
    <property type="match status" value="1"/>
</dbReference>
<dbReference type="PANTHER" id="PTHR30337">
    <property type="entry name" value="COMPONENT OF ATP-DEPENDENT DSDNA EXONUCLEASE"/>
    <property type="match status" value="1"/>
</dbReference>
<dbReference type="PIRSF" id="PIRSF033091">
    <property type="entry name" value="Pesterase_YhaO"/>
    <property type="match status" value="1"/>
</dbReference>
<dbReference type="GO" id="GO:0004527">
    <property type="term" value="F:exonuclease activity"/>
    <property type="evidence" value="ECO:0007669"/>
    <property type="project" value="UniProtKB-KW"/>
</dbReference>
<dbReference type="InterPro" id="IPR014576">
    <property type="entry name" value="Pesterase_YhaO"/>
</dbReference>
<dbReference type="InterPro" id="IPR004843">
    <property type="entry name" value="Calcineurin-like_PHP"/>
</dbReference>
<sequence length="400" mass="45433">MKFIHTADLHLDSPFRGLTTMPQSLWERVHSSTFNAFQRIVDDAIAAQVDFVLITGDIYDRDQQSIAAVDFFAQQCERLAKIQIPVYILYGNHDYQLVQGPAEGLPANVHVFPNRVTTMSLTLKSHETVAITGFSYDQRWLVEDQINKYPRKGNVTWQVGMLHGALHQQAQTDHYAPFTLDELRAKNYDYWALGHIHKHQVLATNPPIVYSGNPQGRHKNEGGQHGYYLVESQQNKLVPHFKPVATIEWTTITINLPRVTKLADLETSLVKQIDQKTGPLYQLITVNVKGYAGLERRLQHLLANGEVLAHLQAKTTTKYNWWIYELTIDQQTPLPSMTDLDERYWQEAAGSIFTTANILALTKGLAKESYLADQLASLDLDQMRKRTIQLLGQGGLTDED</sequence>
<dbReference type="InterPro" id="IPR050535">
    <property type="entry name" value="DNA_Repair-Maintenance_Comp"/>
</dbReference>
<organism evidence="3 4">
    <name type="scientific">Limosilactobacillus walteri</name>
    <dbReference type="NCBI Taxonomy" id="2268022"/>
    <lineage>
        <taxon>Bacteria</taxon>
        <taxon>Bacillati</taxon>
        <taxon>Bacillota</taxon>
        <taxon>Bacilli</taxon>
        <taxon>Lactobacillales</taxon>
        <taxon>Lactobacillaceae</taxon>
        <taxon>Limosilactobacillus</taxon>
    </lineage>
</organism>
<reference evidence="3 4" key="1">
    <citation type="submission" date="2018-07" db="EMBL/GenBank/DDBJ databases">
        <title>Phylogenomic Insights into understanding Host Adaptation of Lactobacillus reuteri by a novel species, Lactobacillus spp. M31.</title>
        <authorList>
            <person name="Sharma S."/>
            <person name="Patil P."/>
            <person name="Korpole S."/>
            <person name="Patil P.B."/>
        </authorList>
    </citation>
    <scope>NUCLEOTIDE SEQUENCE [LARGE SCALE GENOMIC DNA]</scope>
    <source>
        <strain evidence="3 4">M31</strain>
    </source>
</reference>
<accession>A0ABR8P9M2</accession>
<name>A0ABR8P9M2_9LACO</name>
<keyword evidence="1" id="KW-0378">Hydrolase</keyword>
<gene>
    <name evidence="3" type="ORF">DTK66_09785</name>
</gene>
<dbReference type="Proteomes" id="UP000704341">
    <property type="component" value="Unassembled WGS sequence"/>
</dbReference>
<dbReference type="InterPro" id="IPR029052">
    <property type="entry name" value="Metallo-depent_PP-like"/>
</dbReference>
<dbReference type="Gene3D" id="3.60.21.10">
    <property type="match status" value="1"/>
</dbReference>
<dbReference type="RefSeq" id="WP_191668542.1">
    <property type="nucleotide sequence ID" value="NZ_QORN01000047.1"/>
</dbReference>
<dbReference type="PANTHER" id="PTHR30337:SF7">
    <property type="entry name" value="PHOSPHOESTERASE"/>
    <property type="match status" value="1"/>
</dbReference>
<evidence type="ECO:0000313" key="4">
    <source>
        <dbReference type="Proteomes" id="UP000704341"/>
    </source>
</evidence>
<keyword evidence="3" id="KW-0269">Exonuclease</keyword>
<dbReference type="Pfam" id="PF00149">
    <property type="entry name" value="Metallophos"/>
    <property type="match status" value="1"/>
</dbReference>
<keyword evidence="3" id="KW-0540">Nuclease</keyword>
<dbReference type="EMBL" id="QORN01000047">
    <property type="protein sequence ID" value="MBD5807374.1"/>
    <property type="molecule type" value="Genomic_DNA"/>
</dbReference>
<comment type="caution">
    <text evidence="3">The sequence shown here is derived from an EMBL/GenBank/DDBJ whole genome shotgun (WGS) entry which is preliminary data.</text>
</comment>
<protein>
    <submittedName>
        <fullName evidence="3">DNA repair exonuclease</fullName>
    </submittedName>
</protein>
<feature type="domain" description="Calcineurin-like phosphoesterase" evidence="2">
    <location>
        <begin position="1"/>
        <end position="198"/>
    </location>
</feature>
<dbReference type="CDD" id="cd00840">
    <property type="entry name" value="MPP_Mre11_N"/>
    <property type="match status" value="1"/>
</dbReference>
<evidence type="ECO:0000256" key="1">
    <source>
        <dbReference type="ARBA" id="ARBA00022801"/>
    </source>
</evidence>
<evidence type="ECO:0000313" key="3">
    <source>
        <dbReference type="EMBL" id="MBD5807374.1"/>
    </source>
</evidence>
<evidence type="ECO:0000259" key="2">
    <source>
        <dbReference type="Pfam" id="PF00149"/>
    </source>
</evidence>
<proteinExistence type="predicted"/>
<keyword evidence="4" id="KW-1185">Reference proteome</keyword>
<dbReference type="InterPro" id="IPR041796">
    <property type="entry name" value="Mre11_N"/>
</dbReference>